<sequence length="125" mass="13832">MYSSTKATITDTQIQALVRHAFGSGASAASINAIDSGMMNAVFHLSLSGVSQDASEVLLKVSFPPGADVLTYEHDIMKAEIQFYRHLADEALPIPVPRILFCDFSHRLIVNDYFFMTKLSGMKRF</sequence>
<evidence type="ECO:0008006" key="3">
    <source>
        <dbReference type="Google" id="ProtNLM"/>
    </source>
</evidence>
<dbReference type="SUPFAM" id="SSF56112">
    <property type="entry name" value="Protein kinase-like (PK-like)"/>
    <property type="match status" value="1"/>
</dbReference>
<dbReference type="InterPro" id="IPR011009">
    <property type="entry name" value="Kinase-like_dom_sf"/>
</dbReference>
<evidence type="ECO:0000313" key="1">
    <source>
        <dbReference type="EMBL" id="HIS30695.1"/>
    </source>
</evidence>
<dbReference type="Proteomes" id="UP000823935">
    <property type="component" value="Unassembled WGS sequence"/>
</dbReference>
<name>A0A9D1JJ42_9FIRM</name>
<gene>
    <name evidence="1" type="ORF">IAB44_03970</name>
</gene>
<protein>
    <recommendedName>
        <fullName evidence="3">Aminoglycoside phosphotransferase domain-containing protein</fullName>
    </recommendedName>
</protein>
<accession>A0A9D1JJ42</accession>
<evidence type="ECO:0000313" key="2">
    <source>
        <dbReference type="Proteomes" id="UP000823935"/>
    </source>
</evidence>
<reference evidence="1" key="1">
    <citation type="submission" date="2020-10" db="EMBL/GenBank/DDBJ databases">
        <authorList>
            <person name="Gilroy R."/>
        </authorList>
    </citation>
    <scope>NUCLEOTIDE SEQUENCE</scope>
    <source>
        <strain evidence="1">CHK190-19873</strain>
    </source>
</reference>
<dbReference type="EMBL" id="DVIQ01000022">
    <property type="protein sequence ID" value="HIS30695.1"/>
    <property type="molecule type" value="Genomic_DNA"/>
</dbReference>
<organism evidence="1 2">
    <name type="scientific">Candidatus Limivivens intestinipullorum</name>
    <dbReference type="NCBI Taxonomy" id="2840858"/>
    <lineage>
        <taxon>Bacteria</taxon>
        <taxon>Bacillati</taxon>
        <taxon>Bacillota</taxon>
        <taxon>Clostridia</taxon>
        <taxon>Lachnospirales</taxon>
        <taxon>Lachnospiraceae</taxon>
        <taxon>Lachnospiraceae incertae sedis</taxon>
        <taxon>Candidatus Limivivens</taxon>
    </lineage>
</organism>
<dbReference type="AlphaFoldDB" id="A0A9D1JJ42"/>
<reference evidence="1" key="2">
    <citation type="journal article" date="2021" name="PeerJ">
        <title>Extensive microbial diversity within the chicken gut microbiome revealed by metagenomics and culture.</title>
        <authorList>
            <person name="Gilroy R."/>
            <person name="Ravi A."/>
            <person name="Getino M."/>
            <person name="Pursley I."/>
            <person name="Horton D.L."/>
            <person name="Alikhan N.F."/>
            <person name="Baker D."/>
            <person name="Gharbi K."/>
            <person name="Hall N."/>
            <person name="Watson M."/>
            <person name="Adriaenssens E.M."/>
            <person name="Foster-Nyarko E."/>
            <person name="Jarju S."/>
            <person name="Secka A."/>
            <person name="Antonio M."/>
            <person name="Oren A."/>
            <person name="Chaudhuri R.R."/>
            <person name="La Ragione R."/>
            <person name="Hildebrand F."/>
            <person name="Pallen M.J."/>
        </authorList>
    </citation>
    <scope>NUCLEOTIDE SEQUENCE</scope>
    <source>
        <strain evidence="1">CHK190-19873</strain>
    </source>
</reference>
<proteinExistence type="predicted"/>
<comment type="caution">
    <text evidence="1">The sequence shown here is derived from an EMBL/GenBank/DDBJ whole genome shotgun (WGS) entry which is preliminary data.</text>
</comment>